<reference evidence="1" key="1">
    <citation type="submission" date="2021-02" db="EMBL/GenBank/DDBJ databases">
        <title>First Annotated Genome of the Yellow-green Alga Tribonema minus.</title>
        <authorList>
            <person name="Mahan K.M."/>
        </authorList>
    </citation>
    <scope>NUCLEOTIDE SEQUENCE</scope>
    <source>
        <strain evidence="1">UTEX B ZZ1240</strain>
    </source>
</reference>
<name>A0A835Z585_9STRA</name>
<dbReference type="EMBL" id="JAFCMP010000112">
    <property type="protein sequence ID" value="KAG5186359.1"/>
    <property type="molecule type" value="Genomic_DNA"/>
</dbReference>
<dbReference type="Gene3D" id="3.90.550.40">
    <property type="match status" value="1"/>
</dbReference>
<comment type="caution">
    <text evidence="1">The sequence shown here is derived from an EMBL/GenBank/DDBJ whole genome shotgun (WGS) entry which is preliminary data.</text>
</comment>
<protein>
    <submittedName>
        <fullName evidence="1">Uncharacterized protein</fullName>
    </submittedName>
</protein>
<proteinExistence type="predicted"/>
<accession>A0A835Z585</accession>
<dbReference type="SUPFAM" id="SSF53448">
    <property type="entry name" value="Nucleotide-diphospho-sugar transferases"/>
    <property type="match status" value="1"/>
</dbReference>
<evidence type="ECO:0000313" key="1">
    <source>
        <dbReference type="EMBL" id="KAG5186359.1"/>
    </source>
</evidence>
<dbReference type="Proteomes" id="UP000664859">
    <property type="component" value="Unassembled WGS sequence"/>
</dbReference>
<gene>
    <name evidence="1" type="ORF">JKP88DRAFT_240960</name>
</gene>
<evidence type="ECO:0000313" key="2">
    <source>
        <dbReference type="Proteomes" id="UP000664859"/>
    </source>
</evidence>
<dbReference type="InterPro" id="IPR029044">
    <property type="entry name" value="Nucleotide-diphossugar_trans"/>
</dbReference>
<organism evidence="1 2">
    <name type="scientific">Tribonema minus</name>
    <dbReference type="NCBI Taxonomy" id="303371"/>
    <lineage>
        <taxon>Eukaryota</taxon>
        <taxon>Sar</taxon>
        <taxon>Stramenopiles</taxon>
        <taxon>Ochrophyta</taxon>
        <taxon>PX clade</taxon>
        <taxon>Xanthophyceae</taxon>
        <taxon>Tribonematales</taxon>
        <taxon>Tribonemataceae</taxon>
        <taxon>Tribonema</taxon>
    </lineage>
</organism>
<dbReference type="OrthoDB" id="422738at2759"/>
<keyword evidence="2" id="KW-1185">Reference proteome</keyword>
<sequence length="289" mass="32491">MDGKIISEEAAQQLSQMDGKSKHRAEVLVATPCYNASLSVQYFESVMRAIAVAEAHNIGIHVTTISTESLITRARNMQAALLLNNKVFSHLCFIDSDIGFSPEAIIDLIDADFDVSACPYPRKSYDFAKFKAAKTDDMRECMSYILNIFGSTAQVDPTVSLPMFKSHFVKVNEAGTGFMCIKRNVLERMAQAYPELQHRLDTPVEGTGDILHSFFDTMIEPGTRRYLSEDYAFCRRWKDMGGSVYLNTRVNLTHSGNHLFTGDFVKSITQKTQTEEDNVKTQMMMTTVD</sequence>
<dbReference type="AlphaFoldDB" id="A0A835Z585"/>